<proteinExistence type="predicted"/>
<organism evidence="1 2">
    <name type="scientific">Panagrolaimus sp. ES5</name>
    <dbReference type="NCBI Taxonomy" id="591445"/>
    <lineage>
        <taxon>Eukaryota</taxon>
        <taxon>Metazoa</taxon>
        <taxon>Ecdysozoa</taxon>
        <taxon>Nematoda</taxon>
        <taxon>Chromadorea</taxon>
        <taxon>Rhabditida</taxon>
        <taxon>Tylenchina</taxon>
        <taxon>Panagrolaimomorpha</taxon>
        <taxon>Panagrolaimoidea</taxon>
        <taxon>Panagrolaimidae</taxon>
        <taxon>Panagrolaimus</taxon>
    </lineage>
</organism>
<accession>A0AC34GA78</accession>
<evidence type="ECO:0000313" key="1">
    <source>
        <dbReference type="Proteomes" id="UP000887579"/>
    </source>
</evidence>
<dbReference type="Proteomes" id="UP000887579">
    <property type="component" value="Unplaced"/>
</dbReference>
<protein>
    <submittedName>
        <fullName evidence="2">Uncharacterized protein</fullName>
    </submittedName>
</protein>
<name>A0AC34GA78_9BILA</name>
<sequence length="233" mass="26637">MDNTLKALTTLLQKQQTPFVQKRPLKRNNRFPYETVSKIQRTGLEETSFTEPSNWNKEDNPFLSDESQHSFQSDYALTNATQHSFESDDSLLLNKPEISDIYEAENLSNNSNYFNDLVSSYTQKTPLPHDGRSLRDRASSAEIDTRKSEELAKYLLQKQDYGFTQEGELVSPNSKKIIKGSSHKDIAKYAVNTVGKNTPPGFKKVQQKLNEDPLVQNIRADPKGRFTIADWEN</sequence>
<dbReference type="WBParaSite" id="ES5_v2.g26663.t1">
    <property type="protein sequence ID" value="ES5_v2.g26663.t1"/>
    <property type="gene ID" value="ES5_v2.g26663"/>
</dbReference>
<reference evidence="2" key="1">
    <citation type="submission" date="2022-11" db="UniProtKB">
        <authorList>
            <consortium name="WormBaseParasite"/>
        </authorList>
    </citation>
    <scope>IDENTIFICATION</scope>
</reference>
<evidence type="ECO:0000313" key="2">
    <source>
        <dbReference type="WBParaSite" id="ES5_v2.g26663.t1"/>
    </source>
</evidence>